<accession>A0A8J9Y8G6</accession>
<evidence type="ECO:0000313" key="2">
    <source>
        <dbReference type="Proteomes" id="UP000838878"/>
    </source>
</evidence>
<reference evidence="1" key="1">
    <citation type="submission" date="2021-12" db="EMBL/GenBank/DDBJ databases">
        <authorList>
            <person name="Martin H S."/>
        </authorList>
    </citation>
    <scope>NUCLEOTIDE SEQUENCE</scope>
</reference>
<protein>
    <submittedName>
        <fullName evidence="1">Uncharacterized protein</fullName>
    </submittedName>
</protein>
<evidence type="ECO:0000313" key="1">
    <source>
        <dbReference type="EMBL" id="CAH0717210.1"/>
    </source>
</evidence>
<feature type="non-terminal residue" evidence="1">
    <location>
        <position position="310"/>
    </location>
</feature>
<organism evidence="1 2">
    <name type="scientific">Brenthis ino</name>
    <name type="common">lesser marbled fritillary</name>
    <dbReference type="NCBI Taxonomy" id="405034"/>
    <lineage>
        <taxon>Eukaryota</taxon>
        <taxon>Metazoa</taxon>
        <taxon>Ecdysozoa</taxon>
        <taxon>Arthropoda</taxon>
        <taxon>Hexapoda</taxon>
        <taxon>Insecta</taxon>
        <taxon>Pterygota</taxon>
        <taxon>Neoptera</taxon>
        <taxon>Endopterygota</taxon>
        <taxon>Lepidoptera</taxon>
        <taxon>Glossata</taxon>
        <taxon>Ditrysia</taxon>
        <taxon>Papilionoidea</taxon>
        <taxon>Nymphalidae</taxon>
        <taxon>Heliconiinae</taxon>
        <taxon>Argynnini</taxon>
        <taxon>Brenthis</taxon>
    </lineage>
</organism>
<name>A0A8J9Y8G6_9NEOP</name>
<dbReference type="OrthoDB" id="10064757at2759"/>
<dbReference type="EMBL" id="OV170232">
    <property type="protein sequence ID" value="CAH0717210.1"/>
    <property type="molecule type" value="Genomic_DNA"/>
</dbReference>
<gene>
    <name evidence="1" type="ORF">BINO364_LOCUS3845</name>
</gene>
<dbReference type="Proteomes" id="UP000838878">
    <property type="component" value="Chromosome 12"/>
</dbReference>
<dbReference type="AlphaFoldDB" id="A0A8J9Y8G6"/>
<keyword evidence="2" id="KW-1185">Reference proteome</keyword>
<proteinExistence type="predicted"/>
<sequence>MYIENENKYAYEVMQNIGYVNVLNIEKKKVEPMTSKEFESIQSRNWSKEPQHVLFQTLSSLSMYCSQNNICISNKLFDDYVDNLTDKVKFATDEELKTLFHSLSQFPATESIKTRNYIEIWAALDDECFHRINKWSFDEMLTFLSLFYMLNVIRILDELRKPDRIEEIKKHDVKRVLQLMRGGENFVTGHHIVTHHQRGDIIICNDHEGRPLPVKEAFSKSQFGLLCSPPDENIWTVLIIAGRNTMIHNSASATGHFTSKVRELKTLGYNAELVMWNVYDKLTNDEEKIKYLNKLIKDSVNTELKNEMNI</sequence>